<dbReference type="InterPro" id="IPR020846">
    <property type="entry name" value="MFS_dom"/>
</dbReference>
<feature type="transmembrane region" description="Helical" evidence="6">
    <location>
        <begin position="309"/>
        <end position="330"/>
    </location>
</feature>
<dbReference type="SUPFAM" id="SSF103473">
    <property type="entry name" value="MFS general substrate transporter"/>
    <property type="match status" value="1"/>
</dbReference>
<dbReference type="EMBL" id="ML996571">
    <property type="protein sequence ID" value="KAF2758475.1"/>
    <property type="molecule type" value="Genomic_DNA"/>
</dbReference>
<feature type="transmembrane region" description="Helical" evidence="6">
    <location>
        <begin position="191"/>
        <end position="215"/>
    </location>
</feature>
<reference evidence="8" key="1">
    <citation type="journal article" date="2020" name="Stud. Mycol.">
        <title>101 Dothideomycetes genomes: a test case for predicting lifestyles and emergence of pathogens.</title>
        <authorList>
            <person name="Haridas S."/>
            <person name="Albert R."/>
            <person name="Binder M."/>
            <person name="Bloem J."/>
            <person name="Labutti K."/>
            <person name="Salamov A."/>
            <person name="Andreopoulos B."/>
            <person name="Baker S."/>
            <person name="Barry K."/>
            <person name="Bills G."/>
            <person name="Bluhm B."/>
            <person name="Cannon C."/>
            <person name="Castanera R."/>
            <person name="Culley D."/>
            <person name="Daum C."/>
            <person name="Ezra D."/>
            <person name="Gonzalez J."/>
            <person name="Henrissat B."/>
            <person name="Kuo A."/>
            <person name="Liang C."/>
            <person name="Lipzen A."/>
            <person name="Lutzoni F."/>
            <person name="Magnuson J."/>
            <person name="Mondo S."/>
            <person name="Nolan M."/>
            <person name="Ohm R."/>
            <person name="Pangilinan J."/>
            <person name="Park H.-J."/>
            <person name="Ramirez L."/>
            <person name="Alfaro M."/>
            <person name="Sun H."/>
            <person name="Tritt A."/>
            <person name="Yoshinaga Y."/>
            <person name="Zwiers L.-H."/>
            <person name="Turgeon B."/>
            <person name="Goodwin S."/>
            <person name="Spatafora J."/>
            <person name="Crous P."/>
            <person name="Grigoriev I."/>
        </authorList>
    </citation>
    <scope>NUCLEOTIDE SEQUENCE</scope>
    <source>
        <strain evidence="8">CBS 121739</strain>
    </source>
</reference>
<dbReference type="GeneID" id="54487981"/>
<dbReference type="GO" id="GO:0022857">
    <property type="term" value="F:transmembrane transporter activity"/>
    <property type="evidence" value="ECO:0007669"/>
    <property type="project" value="InterPro"/>
</dbReference>
<keyword evidence="9" id="KW-1185">Reference proteome</keyword>
<feature type="transmembrane region" description="Helical" evidence="6">
    <location>
        <begin position="342"/>
        <end position="364"/>
    </location>
</feature>
<evidence type="ECO:0000259" key="7">
    <source>
        <dbReference type="PROSITE" id="PS50850"/>
    </source>
</evidence>
<dbReference type="InterPro" id="IPR011701">
    <property type="entry name" value="MFS"/>
</dbReference>
<feature type="transmembrane region" description="Helical" evidence="6">
    <location>
        <begin position="376"/>
        <end position="394"/>
    </location>
</feature>
<evidence type="ECO:0000313" key="8">
    <source>
        <dbReference type="EMBL" id="KAF2758475.1"/>
    </source>
</evidence>
<feature type="transmembrane region" description="Helical" evidence="6">
    <location>
        <begin position="103"/>
        <end position="122"/>
    </location>
</feature>
<dbReference type="PANTHER" id="PTHR23501">
    <property type="entry name" value="MAJOR FACILITATOR SUPERFAMILY"/>
    <property type="match status" value="1"/>
</dbReference>
<feature type="transmembrane region" description="Helical" evidence="6">
    <location>
        <begin position="128"/>
        <end position="149"/>
    </location>
</feature>
<dbReference type="RefSeq" id="XP_033600926.1">
    <property type="nucleotide sequence ID" value="XM_033746927.1"/>
</dbReference>
<feature type="transmembrane region" description="Helical" evidence="6">
    <location>
        <begin position="161"/>
        <end position="179"/>
    </location>
</feature>
<evidence type="ECO:0000256" key="5">
    <source>
        <dbReference type="SAM" id="MobiDB-lite"/>
    </source>
</evidence>
<dbReference type="Proteomes" id="UP000799437">
    <property type="component" value="Unassembled WGS sequence"/>
</dbReference>
<feature type="region of interest" description="Disordered" evidence="5">
    <location>
        <begin position="1"/>
        <end position="23"/>
    </location>
</feature>
<dbReference type="GO" id="GO:0005886">
    <property type="term" value="C:plasma membrane"/>
    <property type="evidence" value="ECO:0007669"/>
    <property type="project" value="TreeGrafter"/>
</dbReference>
<dbReference type="PANTHER" id="PTHR23501:SF43">
    <property type="entry name" value="MULTIDRUG TRANSPORTER, PUTATIVE (AFU_ORTHOLOGUE AFUA_6G03040)-RELATED"/>
    <property type="match status" value="1"/>
</dbReference>
<feature type="transmembrane region" description="Helical" evidence="6">
    <location>
        <begin position="448"/>
        <end position="466"/>
    </location>
</feature>
<feature type="transmembrane region" description="Helical" evidence="6">
    <location>
        <begin position="235"/>
        <end position="254"/>
    </location>
</feature>
<keyword evidence="2 6" id="KW-0812">Transmembrane</keyword>
<feature type="transmembrane region" description="Helical" evidence="6">
    <location>
        <begin position="266"/>
        <end position="288"/>
    </location>
</feature>
<feature type="transmembrane region" description="Helical" evidence="6">
    <location>
        <begin position="40"/>
        <end position="63"/>
    </location>
</feature>
<dbReference type="OrthoDB" id="440553at2759"/>
<feature type="transmembrane region" description="Helical" evidence="6">
    <location>
        <begin position="510"/>
        <end position="529"/>
    </location>
</feature>
<gene>
    <name evidence="8" type="ORF">EJ05DRAFT_499998</name>
</gene>
<dbReference type="Pfam" id="PF07690">
    <property type="entry name" value="MFS_1"/>
    <property type="match status" value="1"/>
</dbReference>
<name>A0A6A6W7F5_9PEZI</name>
<evidence type="ECO:0000256" key="3">
    <source>
        <dbReference type="ARBA" id="ARBA00022989"/>
    </source>
</evidence>
<sequence>MSSIPEPERVASHASDSDTQIQEKQDTSVLRGWRLSCLIVGLYLGIFLATMEVSIAGTALVGITNDLGSYGDSTWIVNSYLLTYTGFLIIWAQFSHVLGRKTFTLAAFALFIAFSIGCATAQTATQLIVLRAFQGIGGAGMYNMAMTVIAEAIRPEDFPKYVSLVAAVTAVSFAIGPLIGGAIVDHASWRWVFWINVPIAAVAFVILCIAIPNFFPYHNRPQERNRISYASLRRLDIVGALLFLGVSVPLVTALEEGGIDYEWSSGLIIALLLVSGLCLLLFTAWETLGSQINSALVPVLSWEFVERRCIALFMVSFLVGAPFTSAVIQIPQRLQTIHSLSALASGIRLLAFIVMVPVGAVAGAATVEKLKIKPTFALLVGAAFQLAGAIGFALLPFSTEVQASQYGFQVLFGLGSGLSNAIATSCIPQIVERKNISSALGANTQFRYLGGAVGLGVITAVLNARLHPSLGHIVDAEEVGAILRSTEAVRTLSVSERDNVLHLFADGFALQWKVILAFISAQVPVAIMMW</sequence>
<evidence type="ECO:0000256" key="2">
    <source>
        <dbReference type="ARBA" id="ARBA00022692"/>
    </source>
</evidence>
<feature type="transmembrane region" description="Helical" evidence="6">
    <location>
        <begin position="406"/>
        <end position="427"/>
    </location>
</feature>
<dbReference type="Gene3D" id="1.20.1250.20">
    <property type="entry name" value="MFS general substrate transporter like domains"/>
    <property type="match status" value="1"/>
</dbReference>
<dbReference type="PROSITE" id="PS50850">
    <property type="entry name" value="MFS"/>
    <property type="match status" value="1"/>
</dbReference>
<evidence type="ECO:0000313" key="9">
    <source>
        <dbReference type="Proteomes" id="UP000799437"/>
    </source>
</evidence>
<feature type="transmembrane region" description="Helical" evidence="6">
    <location>
        <begin position="75"/>
        <end position="91"/>
    </location>
</feature>
<accession>A0A6A6W7F5</accession>
<evidence type="ECO:0000256" key="6">
    <source>
        <dbReference type="SAM" id="Phobius"/>
    </source>
</evidence>
<proteinExistence type="predicted"/>
<feature type="domain" description="Major facilitator superfamily (MFS) profile" evidence="7">
    <location>
        <begin position="38"/>
        <end position="530"/>
    </location>
</feature>
<protein>
    <submittedName>
        <fullName evidence="8">MFS multidrug transporter-like protein</fullName>
    </submittedName>
</protein>
<evidence type="ECO:0000256" key="1">
    <source>
        <dbReference type="ARBA" id="ARBA00004141"/>
    </source>
</evidence>
<keyword evidence="4 6" id="KW-0472">Membrane</keyword>
<dbReference type="AlphaFoldDB" id="A0A6A6W7F5"/>
<evidence type="ECO:0000256" key="4">
    <source>
        <dbReference type="ARBA" id="ARBA00023136"/>
    </source>
</evidence>
<dbReference type="PRINTS" id="PR01036">
    <property type="entry name" value="TCRTETB"/>
</dbReference>
<feature type="compositionally biased region" description="Basic and acidic residues" evidence="5">
    <location>
        <begin position="1"/>
        <end position="11"/>
    </location>
</feature>
<dbReference type="InterPro" id="IPR036259">
    <property type="entry name" value="MFS_trans_sf"/>
</dbReference>
<keyword evidence="3 6" id="KW-1133">Transmembrane helix</keyword>
<comment type="subcellular location">
    <subcellularLocation>
        <location evidence="1">Membrane</location>
        <topology evidence="1">Multi-pass membrane protein</topology>
    </subcellularLocation>
</comment>
<dbReference type="Gene3D" id="1.20.1720.10">
    <property type="entry name" value="Multidrug resistance protein D"/>
    <property type="match status" value="1"/>
</dbReference>
<organism evidence="8 9">
    <name type="scientific">Pseudovirgaria hyperparasitica</name>
    <dbReference type="NCBI Taxonomy" id="470096"/>
    <lineage>
        <taxon>Eukaryota</taxon>
        <taxon>Fungi</taxon>
        <taxon>Dikarya</taxon>
        <taxon>Ascomycota</taxon>
        <taxon>Pezizomycotina</taxon>
        <taxon>Dothideomycetes</taxon>
        <taxon>Dothideomycetes incertae sedis</taxon>
        <taxon>Acrospermales</taxon>
        <taxon>Acrospermaceae</taxon>
        <taxon>Pseudovirgaria</taxon>
    </lineage>
</organism>